<reference evidence="1 2" key="1">
    <citation type="journal article" date="2014" name="Appl. Environ. Microbiol.">
        <title>Elucidation of insertion elements encoded on plasmids and in vitro construction of shuttle vectors from the toxic cyanobacterium Planktothrix.</title>
        <authorList>
            <person name="Christiansen G."/>
            <person name="Goesmann A."/>
            <person name="Kurmayer R."/>
        </authorList>
    </citation>
    <scope>NUCLEOTIDE SEQUENCE [LARGE SCALE GENOMIC DNA]</scope>
    <source>
        <strain evidence="1 2">NIVA-CYA 126/8</strain>
    </source>
</reference>
<dbReference type="HOGENOM" id="CLU_127497_0_0_3"/>
<accession>A0A073CKG0</accession>
<keyword evidence="2" id="KW-1185">Reference proteome</keyword>
<evidence type="ECO:0000313" key="1">
    <source>
        <dbReference type="EMBL" id="KEI68382.1"/>
    </source>
</evidence>
<evidence type="ECO:0000313" key="2">
    <source>
        <dbReference type="Proteomes" id="UP000027395"/>
    </source>
</evidence>
<dbReference type="Proteomes" id="UP000027395">
    <property type="component" value="Chromosome"/>
</dbReference>
<gene>
    <name evidence="1" type="ORF">A19Y_3628</name>
</gene>
<name>A0A073CKG0_PLAA1</name>
<dbReference type="PATRIC" id="fig|388467.6.peg.3576"/>
<dbReference type="eggNOG" id="ENOG5033IF2">
    <property type="taxonomic scope" value="Bacteria"/>
</dbReference>
<dbReference type="AlphaFoldDB" id="A0A073CKG0"/>
<organism evidence="1 2">
    <name type="scientific">Planktothrix agardhii (strain NIVA-CYA 126/8)</name>
    <dbReference type="NCBI Taxonomy" id="388467"/>
    <lineage>
        <taxon>Bacteria</taxon>
        <taxon>Bacillati</taxon>
        <taxon>Cyanobacteriota</taxon>
        <taxon>Cyanophyceae</taxon>
        <taxon>Oscillatoriophycideae</taxon>
        <taxon>Oscillatoriales</taxon>
        <taxon>Microcoleaceae</taxon>
        <taxon>Planktothrix</taxon>
    </lineage>
</organism>
<sequence>MMLVPNRDQYRPSEEEIEQMWQELQVVYTPLEDPSVNKLLQELRKILVNGGAEFARFKVSPHAVLNWFGSRDLLNEINFFEQFVTLPPVMDGLSALEIETPLTTDLDLTEDTSAFTLDGELAEALFLGGADEEFEGTAKQAKDIGMKFCETLFGSRYDEIQMYISQEPWTEWFAGVSWDVTWFGIDKRNYQVWVLCITDTD</sequence>
<proteinExistence type="predicted"/>
<dbReference type="EMBL" id="CM002803">
    <property type="protein sequence ID" value="KEI68382.1"/>
    <property type="molecule type" value="Genomic_DNA"/>
</dbReference>
<protein>
    <submittedName>
        <fullName evidence="1">Uncharacterized protein</fullName>
    </submittedName>
</protein>